<protein>
    <submittedName>
        <fullName evidence="8">Oidioi.mRNA.OKI2018_I69.XSR.g16521.t1.cds</fullName>
    </submittedName>
</protein>
<keyword evidence="9" id="KW-1185">Reference proteome</keyword>
<feature type="domain" description="HORMA" evidence="7">
    <location>
        <begin position="12"/>
        <end position="197"/>
    </location>
</feature>
<dbReference type="Proteomes" id="UP001158576">
    <property type="component" value="Chromosome XSR"/>
</dbReference>
<dbReference type="PANTHER" id="PTHR11842">
    <property type="entry name" value="MITOTIC SPINDLE ASSEMBLY CHECKPOINT PROTEIN MAD2"/>
    <property type="match status" value="1"/>
</dbReference>
<sequence length="203" mass="23122">MATATKGTITLQGSAQMISEFLDFGINSILFQRNIYPENVFMPKKHYGLTVYMSEDEELRKYLDTVLAQARSWIEKGQLLQLVLVVLHADTEETLERWAFDIEKGEKFEEGTSGKKVELDHKQMQEGMKAVVKQIVSTITFLPLIEAPVMFDLLFYTTPGIEVENWDPTKPHMIKGASDSVKIRSWTSKIHTINTAVTYKAES</sequence>
<dbReference type="PROSITE" id="PS50815">
    <property type="entry name" value="HORMA"/>
    <property type="match status" value="1"/>
</dbReference>
<dbReference type="InterPro" id="IPR003511">
    <property type="entry name" value="HORMA_dom"/>
</dbReference>
<organism evidence="8 9">
    <name type="scientific">Oikopleura dioica</name>
    <name type="common">Tunicate</name>
    <dbReference type="NCBI Taxonomy" id="34765"/>
    <lineage>
        <taxon>Eukaryota</taxon>
        <taxon>Metazoa</taxon>
        <taxon>Chordata</taxon>
        <taxon>Tunicata</taxon>
        <taxon>Appendicularia</taxon>
        <taxon>Copelata</taxon>
        <taxon>Oikopleuridae</taxon>
        <taxon>Oikopleura</taxon>
    </lineage>
</organism>
<evidence type="ECO:0000313" key="8">
    <source>
        <dbReference type="EMBL" id="CAG5099424.1"/>
    </source>
</evidence>
<evidence type="ECO:0000256" key="3">
    <source>
        <dbReference type="ARBA" id="ARBA00022618"/>
    </source>
</evidence>
<keyword evidence="6" id="KW-0131">Cell cycle</keyword>
<evidence type="ECO:0000256" key="4">
    <source>
        <dbReference type="ARBA" id="ARBA00022776"/>
    </source>
</evidence>
<evidence type="ECO:0000313" key="9">
    <source>
        <dbReference type="Proteomes" id="UP001158576"/>
    </source>
</evidence>
<evidence type="ECO:0000259" key="7">
    <source>
        <dbReference type="PROSITE" id="PS50815"/>
    </source>
</evidence>
<evidence type="ECO:0000256" key="1">
    <source>
        <dbReference type="ARBA" id="ARBA00004123"/>
    </source>
</evidence>
<dbReference type="InterPro" id="IPR036570">
    <property type="entry name" value="HORMA_dom_sf"/>
</dbReference>
<dbReference type="EMBL" id="OU015569">
    <property type="protein sequence ID" value="CAG5099424.1"/>
    <property type="molecule type" value="Genomic_DNA"/>
</dbReference>
<dbReference type="SUPFAM" id="SSF56019">
    <property type="entry name" value="The spindle assembly checkpoint protein mad2"/>
    <property type="match status" value="1"/>
</dbReference>
<name>A0ABN7SGD2_OIKDI</name>
<keyword evidence="4" id="KW-0498">Mitosis</keyword>
<dbReference type="Pfam" id="PF02301">
    <property type="entry name" value="HORMA"/>
    <property type="match status" value="1"/>
</dbReference>
<reference evidence="8 9" key="1">
    <citation type="submission" date="2021-04" db="EMBL/GenBank/DDBJ databases">
        <authorList>
            <person name="Bliznina A."/>
        </authorList>
    </citation>
    <scope>NUCLEOTIDE SEQUENCE [LARGE SCALE GENOMIC DNA]</scope>
</reference>
<proteinExistence type="inferred from homology"/>
<comment type="similarity">
    <text evidence="2">Belongs to the MAD2 family.</text>
</comment>
<evidence type="ECO:0000256" key="5">
    <source>
        <dbReference type="ARBA" id="ARBA00023242"/>
    </source>
</evidence>
<evidence type="ECO:0000256" key="6">
    <source>
        <dbReference type="ARBA" id="ARBA00023306"/>
    </source>
</evidence>
<keyword evidence="3" id="KW-0132">Cell division</keyword>
<dbReference type="Gene3D" id="3.30.900.10">
    <property type="entry name" value="HORMA domain"/>
    <property type="match status" value="1"/>
</dbReference>
<gene>
    <name evidence="8" type="ORF">OKIOD_LOCUS8079</name>
</gene>
<evidence type="ECO:0000256" key="2">
    <source>
        <dbReference type="ARBA" id="ARBA00010348"/>
    </source>
</evidence>
<keyword evidence="5" id="KW-0539">Nucleus</keyword>
<dbReference type="PANTHER" id="PTHR11842:SF11">
    <property type="entry name" value="MITOTIC SPINDLE ASSEMBLY CHECKPOINT PROTEIN MAD2A"/>
    <property type="match status" value="1"/>
</dbReference>
<accession>A0ABN7SGD2</accession>
<comment type="subcellular location">
    <subcellularLocation>
        <location evidence="1">Nucleus</location>
    </subcellularLocation>
</comment>
<dbReference type="InterPro" id="IPR045091">
    <property type="entry name" value="Mad2-like"/>
</dbReference>